<dbReference type="EMBL" id="JASCZI010005110">
    <property type="protein sequence ID" value="MED6117287.1"/>
    <property type="molecule type" value="Genomic_DNA"/>
</dbReference>
<evidence type="ECO:0000313" key="2">
    <source>
        <dbReference type="Proteomes" id="UP001341840"/>
    </source>
</evidence>
<protein>
    <submittedName>
        <fullName evidence="1">Uncharacterized protein</fullName>
    </submittedName>
</protein>
<reference evidence="1 2" key="1">
    <citation type="journal article" date="2023" name="Plants (Basel)">
        <title>Bridging the Gap: Combining Genomics and Transcriptomics Approaches to Understand Stylosanthes scabra, an Orphan Legume from the Brazilian Caatinga.</title>
        <authorList>
            <person name="Ferreira-Neto J.R.C."/>
            <person name="da Silva M.D."/>
            <person name="Binneck E."/>
            <person name="de Melo N.F."/>
            <person name="da Silva R.H."/>
            <person name="de Melo A.L.T.M."/>
            <person name="Pandolfi V."/>
            <person name="Bustamante F.O."/>
            <person name="Brasileiro-Vidal A.C."/>
            <person name="Benko-Iseppon A.M."/>
        </authorList>
    </citation>
    <scope>NUCLEOTIDE SEQUENCE [LARGE SCALE GENOMIC DNA]</scope>
    <source>
        <tissue evidence="1">Leaves</tissue>
    </source>
</reference>
<evidence type="ECO:0000313" key="1">
    <source>
        <dbReference type="EMBL" id="MED6117287.1"/>
    </source>
</evidence>
<proteinExistence type="predicted"/>
<dbReference type="Proteomes" id="UP001341840">
    <property type="component" value="Unassembled WGS sequence"/>
</dbReference>
<sequence>IFPPNINSKNISKQAFATHFRCRKCEDIQLVISHLGLGKRWYCRFSTQWCETHFWLHVCST</sequence>
<feature type="non-terminal residue" evidence="1">
    <location>
        <position position="1"/>
    </location>
</feature>
<name>A0ABU6QYW9_9FABA</name>
<accession>A0ABU6QYW9</accession>
<gene>
    <name evidence="1" type="ORF">PIB30_108569</name>
</gene>
<comment type="caution">
    <text evidence="1">The sequence shown here is derived from an EMBL/GenBank/DDBJ whole genome shotgun (WGS) entry which is preliminary data.</text>
</comment>
<organism evidence="1 2">
    <name type="scientific">Stylosanthes scabra</name>
    <dbReference type="NCBI Taxonomy" id="79078"/>
    <lineage>
        <taxon>Eukaryota</taxon>
        <taxon>Viridiplantae</taxon>
        <taxon>Streptophyta</taxon>
        <taxon>Embryophyta</taxon>
        <taxon>Tracheophyta</taxon>
        <taxon>Spermatophyta</taxon>
        <taxon>Magnoliopsida</taxon>
        <taxon>eudicotyledons</taxon>
        <taxon>Gunneridae</taxon>
        <taxon>Pentapetalae</taxon>
        <taxon>rosids</taxon>
        <taxon>fabids</taxon>
        <taxon>Fabales</taxon>
        <taxon>Fabaceae</taxon>
        <taxon>Papilionoideae</taxon>
        <taxon>50 kb inversion clade</taxon>
        <taxon>dalbergioids sensu lato</taxon>
        <taxon>Dalbergieae</taxon>
        <taxon>Pterocarpus clade</taxon>
        <taxon>Stylosanthes</taxon>
    </lineage>
</organism>
<keyword evidence="2" id="KW-1185">Reference proteome</keyword>
<feature type="non-terminal residue" evidence="1">
    <location>
        <position position="61"/>
    </location>
</feature>